<evidence type="ECO:0000256" key="1">
    <source>
        <dbReference type="SAM" id="Phobius"/>
    </source>
</evidence>
<dbReference type="GO" id="GO:0003676">
    <property type="term" value="F:nucleic acid binding"/>
    <property type="evidence" value="ECO:0007669"/>
    <property type="project" value="InterPro"/>
</dbReference>
<dbReference type="InterPro" id="IPR044925">
    <property type="entry name" value="His-Me_finger_sf"/>
</dbReference>
<protein>
    <recommendedName>
        <fullName evidence="2">DNA/RNA non-specific endonuclease/pyrophosphatase/phosphodiesterase domain-containing protein</fullName>
    </recommendedName>
</protein>
<dbReference type="SUPFAM" id="SSF54060">
    <property type="entry name" value="His-Me finger endonucleases"/>
    <property type="match status" value="1"/>
</dbReference>
<feature type="transmembrane region" description="Helical" evidence="1">
    <location>
        <begin position="25"/>
        <end position="47"/>
    </location>
</feature>
<evidence type="ECO:0000313" key="3">
    <source>
        <dbReference type="EMBL" id="PIO24121.1"/>
    </source>
</evidence>
<dbReference type="OrthoDB" id="5418055at2759"/>
<dbReference type="InterPro" id="IPR001604">
    <property type="entry name" value="Endo_G_ENPP1-like_dom"/>
</dbReference>
<keyword evidence="1" id="KW-1133">Transmembrane helix</keyword>
<keyword evidence="1" id="KW-0472">Membrane</keyword>
<dbReference type="Gene3D" id="3.40.570.10">
    <property type="entry name" value="Extracellular Endonuclease, subunit A"/>
    <property type="match status" value="1"/>
</dbReference>
<accession>A0A2G9R9Z9</accession>
<dbReference type="InterPro" id="IPR044929">
    <property type="entry name" value="DNA/RNA_non-sp_Endonuclease_sf"/>
</dbReference>
<feature type="domain" description="DNA/RNA non-specific endonuclease/pyrophosphatase/phosphodiesterase" evidence="2">
    <location>
        <begin position="61"/>
        <end position="102"/>
    </location>
</feature>
<name>A0A2G9R9Z9_AQUCT</name>
<dbReference type="EMBL" id="KV950840">
    <property type="protein sequence ID" value="PIO24121.1"/>
    <property type="molecule type" value="Genomic_DNA"/>
</dbReference>
<evidence type="ECO:0000313" key="4">
    <source>
        <dbReference type="Proteomes" id="UP000228934"/>
    </source>
</evidence>
<proteinExistence type="predicted"/>
<reference evidence="4" key="1">
    <citation type="journal article" date="2017" name="Nat. Commun.">
        <title>The North American bullfrog draft genome provides insight into hormonal regulation of long noncoding RNA.</title>
        <authorList>
            <person name="Hammond S.A."/>
            <person name="Warren R.L."/>
            <person name="Vandervalk B.P."/>
            <person name="Kucuk E."/>
            <person name="Khan H."/>
            <person name="Gibb E.A."/>
            <person name="Pandoh P."/>
            <person name="Kirk H."/>
            <person name="Zhao Y."/>
            <person name="Jones M."/>
            <person name="Mungall A.J."/>
            <person name="Coope R."/>
            <person name="Pleasance S."/>
            <person name="Moore R.A."/>
            <person name="Holt R.A."/>
            <person name="Round J.M."/>
            <person name="Ohora S."/>
            <person name="Walle B.V."/>
            <person name="Veldhoen N."/>
            <person name="Helbing C.C."/>
            <person name="Birol I."/>
        </authorList>
    </citation>
    <scope>NUCLEOTIDE SEQUENCE [LARGE SCALE GENOMIC DNA]</scope>
</reference>
<gene>
    <name evidence="3" type="ORF">AB205_0170010</name>
</gene>
<dbReference type="Pfam" id="PF01223">
    <property type="entry name" value="Endonuclease_NS"/>
    <property type="match status" value="1"/>
</dbReference>
<evidence type="ECO:0000259" key="2">
    <source>
        <dbReference type="Pfam" id="PF01223"/>
    </source>
</evidence>
<keyword evidence="4" id="KW-1185">Reference proteome</keyword>
<dbReference type="GO" id="GO:0046872">
    <property type="term" value="F:metal ion binding"/>
    <property type="evidence" value="ECO:0007669"/>
    <property type="project" value="InterPro"/>
</dbReference>
<organism evidence="3 4">
    <name type="scientific">Aquarana catesbeiana</name>
    <name type="common">American bullfrog</name>
    <name type="synonym">Rana catesbeiana</name>
    <dbReference type="NCBI Taxonomy" id="8400"/>
    <lineage>
        <taxon>Eukaryota</taxon>
        <taxon>Metazoa</taxon>
        <taxon>Chordata</taxon>
        <taxon>Craniata</taxon>
        <taxon>Vertebrata</taxon>
        <taxon>Euteleostomi</taxon>
        <taxon>Amphibia</taxon>
        <taxon>Batrachia</taxon>
        <taxon>Anura</taxon>
        <taxon>Neobatrachia</taxon>
        <taxon>Ranoidea</taxon>
        <taxon>Ranidae</taxon>
        <taxon>Aquarana</taxon>
    </lineage>
</organism>
<dbReference type="AlphaFoldDB" id="A0A2G9R9Z9"/>
<keyword evidence="1" id="KW-0812">Transmembrane</keyword>
<dbReference type="Proteomes" id="UP000228934">
    <property type="component" value="Unassembled WGS sequence"/>
</dbReference>
<dbReference type="GO" id="GO:0016787">
    <property type="term" value="F:hydrolase activity"/>
    <property type="evidence" value="ECO:0007669"/>
    <property type="project" value="InterPro"/>
</dbReference>
<sequence>MEVLICGSVAVMSDRVVYRLVSRRFVGGFIVGAAVSSASCLAALHLYHRKRAEPEPVKKSVLEEYGYPQSGNEVRQYVGHSLSYDQERKTPRWVIEHLTKEKTVVLRVSSHIAAETFIF</sequence>